<reference evidence="2" key="2">
    <citation type="submission" date="2019-06" db="EMBL/GenBank/DDBJ databases">
        <title>Genomics analysis of Aphanomyces spp. identifies a new class of oomycete effector associated with host adaptation.</title>
        <authorList>
            <person name="Gaulin E."/>
        </authorList>
    </citation>
    <scope>NUCLEOTIDE SEQUENCE</scope>
    <source>
        <strain evidence="2">CBS 578.67</strain>
    </source>
</reference>
<dbReference type="EMBL" id="VJMH01007205">
    <property type="protein sequence ID" value="KAF0685254.1"/>
    <property type="molecule type" value="Genomic_DNA"/>
</dbReference>
<evidence type="ECO:0000256" key="1">
    <source>
        <dbReference type="SAM" id="Phobius"/>
    </source>
</evidence>
<feature type="transmembrane region" description="Helical" evidence="1">
    <location>
        <begin position="66"/>
        <end position="88"/>
    </location>
</feature>
<dbReference type="EMBL" id="CAADRA010007231">
    <property type="protein sequence ID" value="VFT99467.1"/>
    <property type="molecule type" value="Genomic_DNA"/>
</dbReference>
<dbReference type="AlphaFoldDB" id="A0A485LKZ8"/>
<accession>A0A485LKZ8</accession>
<gene>
    <name evidence="3" type="primary">Aste57867_22816</name>
    <name evidence="2" type="ORF">As57867_022746</name>
    <name evidence="3" type="ORF">ASTE57867_22816</name>
</gene>
<sequence>MSKAQYTGDNKLVGWCTFSSVSYIYLGLVLLYFRNDFIEYGNADHVILSSTTQNIDAIYVRLMHSWFIRALPSLTCAVFANLVALLTLDHILHRRWWAALAQNSLGRQLAFNSTSILADVVGVWGTRENYNGTVLIMKSRALCTLRWFLATHLVRFGLAEHPRVIRDMATSRRSSVTQGNNAIKVSPGTARLHKSARTGSCRVPEGESSTTALGDVDWMTKGANGDDDAVDNDEAHGDKTSTLAADVFLLLQDREGVLHLVDCDKREMHGVNMEVKILHNSNVTLG</sequence>
<evidence type="ECO:0000313" key="3">
    <source>
        <dbReference type="EMBL" id="VFT99467.1"/>
    </source>
</evidence>
<evidence type="ECO:0000313" key="4">
    <source>
        <dbReference type="Proteomes" id="UP000332933"/>
    </source>
</evidence>
<reference evidence="3 4" key="1">
    <citation type="submission" date="2019-03" db="EMBL/GenBank/DDBJ databases">
        <authorList>
            <person name="Gaulin E."/>
            <person name="Dumas B."/>
        </authorList>
    </citation>
    <scope>NUCLEOTIDE SEQUENCE [LARGE SCALE GENOMIC DNA]</scope>
    <source>
        <strain evidence="3">CBS 568.67</strain>
    </source>
</reference>
<keyword evidence="4" id="KW-1185">Reference proteome</keyword>
<keyword evidence="1" id="KW-0812">Transmembrane</keyword>
<keyword evidence="1" id="KW-1133">Transmembrane helix</keyword>
<name>A0A485LKZ8_9STRA</name>
<evidence type="ECO:0000313" key="2">
    <source>
        <dbReference type="EMBL" id="KAF0685254.1"/>
    </source>
</evidence>
<keyword evidence="1" id="KW-0472">Membrane</keyword>
<feature type="transmembrane region" description="Helical" evidence="1">
    <location>
        <begin position="12"/>
        <end position="33"/>
    </location>
</feature>
<organism evidence="3 4">
    <name type="scientific">Aphanomyces stellatus</name>
    <dbReference type="NCBI Taxonomy" id="120398"/>
    <lineage>
        <taxon>Eukaryota</taxon>
        <taxon>Sar</taxon>
        <taxon>Stramenopiles</taxon>
        <taxon>Oomycota</taxon>
        <taxon>Saprolegniomycetes</taxon>
        <taxon>Saprolegniales</taxon>
        <taxon>Verrucalvaceae</taxon>
        <taxon>Aphanomyces</taxon>
    </lineage>
</organism>
<protein>
    <submittedName>
        <fullName evidence="3">Aste57867_22816 protein</fullName>
    </submittedName>
</protein>
<proteinExistence type="predicted"/>
<dbReference type="Proteomes" id="UP000332933">
    <property type="component" value="Unassembled WGS sequence"/>
</dbReference>